<accession>A0A8H9FZ60</accession>
<gene>
    <name evidence="1" type="ORF">GCM10011516_17530</name>
</gene>
<dbReference type="RefSeq" id="WP_182498538.1">
    <property type="nucleotide sequence ID" value="NZ_BMKM01000003.1"/>
</dbReference>
<proteinExistence type="predicted"/>
<sequence length="120" mass="13867">MKIRINKFRLHPRDEFDGRKMGYSFQLLDGENILGSSIIQVIVTGSIFPYWLNQLSQNSTEEDLGKLALRIIETDLKQVFQESNYSITNTIELKYWTGNNPNAEYKTSDIPTIEGYEISI</sequence>
<comment type="caution">
    <text evidence="1">The sequence shown here is derived from an EMBL/GenBank/DDBJ whole genome shotgun (WGS) entry which is preliminary data.</text>
</comment>
<dbReference type="Proteomes" id="UP000614460">
    <property type="component" value="Unassembled WGS sequence"/>
</dbReference>
<dbReference type="EMBL" id="BMKM01000003">
    <property type="protein sequence ID" value="GGE20403.1"/>
    <property type="molecule type" value="Genomic_DNA"/>
</dbReference>
<evidence type="ECO:0000313" key="2">
    <source>
        <dbReference type="Proteomes" id="UP000614460"/>
    </source>
</evidence>
<organism evidence="1 2">
    <name type="scientific">Sphingobacterium cellulitidis</name>
    <dbReference type="NCBI Taxonomy" id="1768011"/>
    <lineage>
        <taxon>Bacteria</taxon>
        <taxon>Pseudomonadati</taxon>
        <taxon>Bacteroidota</taxon>
        <taxon>Sphingobacteriia</taxon>
        <taxon>Sphingobacteriales</taxon>
        <taxon>Sphingobacteriaceae</taxon>
        <taxon>Sphingobacterium</taxon>
    </lineage>
</organism>
<dbReference type="AlphaFoldDB" id="A0A8H9FZ60"/>
<reference evidence="1" key="2">
    <citation type="submission" date="2020-09" db="EMBL/GenBank/DDBJ databases">
        <authorList>
            <person name="Sun Q."/>
            <person name="Zhou Y."/>
        </authorList>
    </citation>
    <scope>NUCLEOTIDE SEQUENCE</scope>
    <source>
        <strain evidence="1">CGMCC 1.15966</strain>
    </source>
</reference>
<keyword evidence="2" id="KW-1185">Reference proteome</keyword>
<evidence type="ECO:0000313" key="1">
    <source>
        <dbReference type="EMBL" id="GGE20403.1"/>
    </source>
</evidence>
<protein>
    <submittedName>
        <fullName evidence="1">Uncharacterized protein</fullName>
    </submittedName>
</protein>
<name>A0A8H9FZ60_9SPHI</name>
<reference evidence="1" key="1">
    <citation type="journal article" date="2014" name="Int. J. Syst. Evol. Microbiol.">
        <title>Complete genome sequence of Corynebacterium casei LMG S-19264T (=DSM 44701T), isolated from a smear-ripened cheese.</title>
        <authorList>
            <consortium name="US DOE Joint Genome Institute (JGI-PGF)"/>
            <person name="Walter F."/>
            <person name="Albersmeier A."/>
            <person name="Kalinowski J."/>
            <person name="Ruckert C."/>
        </authorList>
    </citation>
    <scope>NUCLEOTIDE SEQUENCE</scope>
    <source>
        <strain evidence="1">CGMCC 1.15966</strain>
    </source>
</reference>